<evidence type="ECO:0000256" key="3">
    <source>
        <dbReference type="ARBA" id="ARBA00047591"/>
    </source>
</evidence>
<dbReference type="Gene3D" id="3.40.50.1820">
    <property type="entry name" value="alpha/beta hydrolase"/>
    <property type="match status" value="1"/>
</dbReference>
<sequence length="300" mass="32019">MITVQQHRFWLCLILVFHLAFATPTRRQGSVSSLSSVQVSSFGPFARYASAAYCSASSTLTWTCGEDCSANPSFIPVASGGNGDSEQWWYVGYDPTLDTVIVGHQGTNPKEILPLLTDADLAPAPLSSSLFPSISPNVMVHSGFRDAQAMSASDVLSAVQSALGQHGATQVTMVGHSLGAAIALLDAVYLPLHLPEVTCKAILYGLPRVGNQAFADYVDAHVTSMNHINNKKDPIPTMPGMFMGYRHPSGEIHVDQSNNWMACPGQDNPSTECEVGAVPNVFESDESDHDGPYDGVVMGC</sequence>
<dbReference type="Pfam" id="PF01764">
    <property type="entry name" value="Lipase_3"/>
    <property type="match status" value="1"/>
</dbReference>
<dbReference type="GeneID" id="18908174"/>
<dbReference type="HOGENOM" id="CLU_032957_9_1_1"/>
<comment type="catalytic activity">
    <reaction evidence="4">
        <text>a monoacylglycerol + H2O = glycerol + a fatty acid + H(+)</text>
        <dbReference type="Rhea" id="RHEA:15245"/>
        <dbReference type="ChEBI" id="CHEBI:15377"/>
        <dbReference type="ChEBI" id="CHEBI:15378"/>
        <dbReference type="ChEBI" id="CHEBI:17408"/>
        <dbReference type="ChEBI" id="CHEBI:17754"/>
        <dbReference type="ChEBI" id="CHEBI:28868"/>
    </reaction>
</comment>
<keyword evidence="5" id="KW-0732">Signal</keyword>
<evidence type="ECO:0000256" key="1">
    <source>
        <dbReference type="ARBA" id="ARBA00023157"/>
    </source>
</evidence>
<keyword evidence="8" id="KW-1185">Reference proteome</keyword>
<accession>K5UKB4</accession>
<evidence type="ECO:0000259" key="6">
    <source>
        <dbReference type="Pfam" id="PF01764"/>
    </source>
</evidence>
<dbReference type="SUPFAM" id="SSF53474">
    <property type="entry name" value="alpha/beta-Hydrolases"/>
    <property type="match status" value="1"/>
</dbReference>
<comment type="similarity">
    <text evidence="2">Belongs to the AB hydrolase superfamily. Lipase family. Class 3 subfamily.</text>
</comment>
<dbReference type="AlphaFoldDB" id="K5UKB4"/>
<proteinExistence type="inferred from homology"/>
<feature type="chain" id="PRO_5003888613" description="Fungal lipase-type domain-containing protein" evidence="5">
    <location>
        <begin position="23"/>
        <end position="300"/>
    </location>
</feature>
<dbReference type="InParanoid" id="K5UKB4"/>
<evidence type="ECO:0000256" key="4">
    <source>
        <dbReference type="ARBA" id="ARBA00048461"/>
    </source>
</evidence>
<dbReference type="GO" id="GO:0006629">
    <property type="term" value="P:lipid metabolic process"/>
    <property type="evidence" value="ECO:0007669"/>
    <property type="project" value="InterPro"/>
</dbReference>
<feature type="signal peptide" evidence="5">
    <location>
        <begin position="1"/>
        <end position="22"/>
    </location>
</feature>
<dbReference type="OrthoDB" id="426718at2759"/>
<dbReference type="InterPro" id="IPR051218">
    <property type="entry name" value="Sec_MonoDiacylglyc_Lipase"/>
</dbReference>
<evidence type="ECO:0000313" key="8">
    <source>
        <dbReference type="Proteomes" id="UP000008370"/>
    </source>
</evidence>
<protein>
    <recommendedName>
        <fullName evidence="6">Fungal lipase-type domain-containing protein</fullName>
    </recommendedName>
</protein>
<keyword evidence="1" id="KW-1015">Disulfide bond</keyword>
<name>K5UKB4_PHACS</name>
<dbReference type="CDD" id="cd00519">
    <property type="entry name" value="Lipase_3"/>
    <property type="match status" value="1"/>
</dbReference>
<dbReference type="Proteomes" id="UP000008370">
    <property type="component" value="Unassembled WGS sequence"/>
</dbReference>
<organism evidence="7 8">
    <name type="scientific">Phanerochaete carnosa (strain HHB-10118-sp)</name>
    <name type="common">White-rot fungus</name>
    <name type="synonym">Peniophora carnosa</name>
    <dbReference type="NCBI Taxonomy" id="650164"/>
    <lineage>
        <taxon>Eukaryota</taxon>
        <taxon>Fungi</taxon>
        <taxon>Dikarya</taxon>
        <taxon>Basidiomycota</taxon>
        <taxon>Agaricomycotina</taxon>
        <taxon>Agaricomycetes</taxon>
        <taxon>Polyporales</taxon>
        <taxon>Phanerochaetaceae</taxon>
        <taxon>Phanerochaete</taxon>
    </lineage>
</organism>
<reference evidence="7 8" key="1">
    <citation type="journal article" date="2012" name="BMC Genomics">
        <title>Comparative genomics of the white-rot fungi, Phanerochaete carnosa and P. chrysosporium, to elucidate the genetic basis of the distinct wood types they colonize.</title>
        <authorList>
            <person name="Suzuki H."/>
            <person name="MacDonald J."/>
            <person name="Syed K."/>
            <person name="Salamov A."/>
            <person name="Hori C."/>
            <person name="Aerts A."/>
            <person name="Henrissat B."/>
            <person name="Wiebenga A."/>
            <person name="vanKuyk P.A."/>
            <person name="Barry K."/>
            <person name="Lindquist E."/>
            <person name="LaButti K."/>
            <person name="Lapidus A."/>
            <person name="Lucas S."/>
            <person name="Coutinho P."/>
            <person name="Gong Y."/>
            <person name="Samejima M."/>
            <person name="Mahadevan R."/>
            <person name="Abou-Zaid M."/>
            <person name="de Vries R.P."/>
            <person name="Igarashi K."/>
            <person name="Yadav J.S."/>
            <person name="Grigoriev I.V."/>
            <person name="Master E.R."/>
        </authorList>
    </citation>
    <scope>NUCLEOTIDE SEQUENCE [LARGE SCALE GENOMIC DNA]</scope>
    <source>
        <strain evidence="7 8">HHB-10118-sp</strain>
    </source>
</reference>
<dbReference type="RefSeq" id="XP_007401245.1">
    <property type="nucleotide sequence ID" value="XM_007401183.1"/>
</dbReference>
<comment type="catalytic activity">
    <reaction evidence="3">
        <text>a diacylglycerol + H2O = a monoacylglycerol + a fatty acid + H(+)</text>
        <dbReference type="Rhea" id="RHEA:32731"/>
        <dbReference type="ChEBI" id="CHEBI:15377"/>
        <dbReference type="ChEBI" id="CHEBI:15378"/>
        <dbReference type="ChEBI" id="CHEBI:17408"/>
        <dbReference type="ChEBI" id="CHEBI:18035"/>
        <dbReference type="ChEBI" id="CHEBI:28868"/>
    </reaction>
</comment>
<feature type="domain" description="Fungal lipase-type" evidence="6">
    <location>
        <begin position="103"/>
        <end position="241"/>
    </location>
</feature>
<gene>
    <name evidence="7" type="ORF">PHACADRAFT_130581</name>
</gene>
<dbReference type="EMBL" id="JH930479">
    <property type="protein sequence ID" value="EKM50051.1"/>
    <property type="molecule type" value="Genomic_DNA"/>
</dbReference>
<evidence type="ECO:0000313" key="7">
    <source>
        <dbReference type="EMBL" id="EKM50051.1"/>
    </source>
</evidence>
<dbReference type="PANTHER" id="PTHR45856:SF25">
    <property type="entry name" value="FUNGAL LIPASE-LIKE DOMAIN-CONTAINING PROTEIN"/>
    <property type="match status" value="1"/>
</dbReference>
<dbReference type="InterPro" id="IPR029058">
    <property type="entry name" value="AB_hydrolase_fold"/>
</dbReference>
<dbReference type="KEGG" id="pco:PHACADRAFT_130581"/>
<evidence type="ECO:0000256" key="2">
    <source>
        <dbReference type="ARBA" id="ARBA00043996"/>
    </source>
</evidence>
<dbReference type="PANTHER" id="PTHR45856">
    <property type="entry name" value="ALPHA/BETA-HYDROLASES SUPERFAMILY PROTEIN"/>
    <property type="match status" value="1"/>
</dbReference>
<dbReference type="InterPro" id="IPR002921">
    <property type="entry name" value="Fungal_lipase-type"/>
</dbReference>
<evidence type="ECO:0000256" key="5">
    <source>
        <dbReference type="SAM" id="SignalP"/>
    </source>
</evidence>